<dbReference type="InterPro" id="IPR050644">
    <property type="entry name" value="PG_Glycine_Bridge_Synth"/>
</dbReference>
<dbReference type="Pfam" id="PF02388">
    <property type="entry name" value="FemAB"/>
    <property type="match status" value="1"/>
</dbReference>
<keyword evidence="5" id="KW-0012">Acyltransferase</keyword>
<keyword evidence="2" id="KW-0808">Transferase</keyword>
<dbReference type="EMBL" id="CP123443">
    <property type="protein sequence ID" value="WGK68397.1"/>
    <property type="molecule type" value="Genomic_DNA"/>
</dbReference>
<dbReference type="PANTHER" id="PTHR36174">
    <property type="entry name" value="LIPID II:GLYCINE GLYCYLTRANSFERASE"/>
    <property type="match status" value="1"/>
</dbReference>
<dbReference type="Gene3D" id="3.40.630.30">
    <property type="match status" value="1"/>
</dbReference>
<organism evidence="7 8">
    <name type="scientific">Candidatus Haliotispira prima</name>
    <dbReference type="NCBI Taxonomy" id="3034016"/>
    <lineage>
        <taxon>Bacteria</taxon>
        <taxon>Pseudomonadati</taxon>
        <taxon>Spirochaetota</taxon>
        <taxon>Spirochaetia</taxon>
        <taxon>Spirochaetales</taxon>
        <taxon>Spirochaetaceae</taxon>
        <taxon>Candidatus Haliotispira</taxon>
    </lineage>
</organism>
<evidence type="ECO:0000256" key="2">
    <source>
        <dbReference type="ARBA" id="ARBA00022679"/>
    </source>
</evidence>
<sequence length="347" mass="40404">MIHTKRIDNWKEPDLFITGLTEISKELKHQLWQGIRWGRYIQKVNIKSTLLMIFKDHIIKAWTIITWSEPIITFKYAYLQRGPVACNLYYLNEILQFVYQLEYDYILVDPDFSQDYLIRSHGPSKIKVLSSGIVPSDTLILDLSKSEEQIQSEMSKKCRYNLRVALKSNLSVKKSNDITSNVFKNFYYLMMITSARKLIPLLSENDFKAKISLLNTMVFVVCHEEIPLASGMVVTHDDTSIYYYGGMDSRYSKLMASYLLQWSMICYAKKNGSKIYDLFGVAPENSDMHHYLTTVSNFKKRFGGSVVSYHSPYVHIKKYPKYLLLKLFKTIKSYILKVLAKCLKSPS</sequence>
<dbReference type="SUPFAM" id="SSF55729">
    <property type="entry name" value="Acyl-CoA N-acyltransferases (Nat)"/>
    <property type="match status" value="2"/>
</dbReference>
<evidence type="ECO:0000256" key="5">
    <source>
        <dbReference type="ARBA" id="ARBA00023315"/>
    </source>
</evidence>
<keyword evidence="8" id="KW-1185">Reference proteome</keyword>
<comment type="similarity">
    <text evidence="1">Belongs to the FemABX family.</text>
</comment>
<dbReference type="RefSeq" id="WP_326926574.1">
    <property type="nucleotide sequence ID" value="NZ_CP123443.1"/>
</dbReference>
<evidence type="ECO:0000256" key="3">
    <source>
        <dbReference type="ARBA" id="ARBA00022960"/>
    </source>
</evidence>
<dbReference type="PROSITE" id="PS51191">
    <property type="entry name" value="FEMABX"/>
    <property type="match status" value="1"/>
</dbReference>
<evidence type="ECO:0000313" key="7">
    <source>
        <dbReference type="EMBL" id="WGK68397.1"/>
    </source>
</evidence>
<reference evidence="7 8" key="1">
    <citation type="submission" date="2023-04" db="EMBL/GenBank/DDBJ databases">
        <title>Spirochaete genome identified in red abalone sample constitutes a novel genus.</title>
        <authorList>
            <person name="Sharma S.P."/>
            <person name="Purcell C.M."/>
            <person name="Hyde J.R."/>
            <person name="Severin A.J."/>
        </authorList>
    </citation>
    <scope>NUCLEOTIDE SEQUENCE [LARGE SCALE GENOMIC DNA]</scope>
    <source>
        <strain evidence="7 8">SP-2023</strain>
    </source>
</reference>
<protein>
    <submittedName>
        <fullName evidence="7">Peptidoglycan bridge formation glycyltransferase FemA/FemB family protein</fullName>
    </submittedName>
</protein>
<keyword evidence="4" id="KW-0573">Peptidoglycan synthesis</keyword>
<keyword evidence="3" id="KW-0133">Cell shape</keyword>
<evidence type="ECO:0000313" key="8">
    <source>
        <dbReference type="Proteomes" id="UP001228690"/>
    </source>
</evidence>
<dbReference type="InterPro" id="IPR016181">
    <property type="entry name" value="Acyl_CoA_acyltransferase"/>
</dbReference>
<evidence type="ECO:0000256" key="4">
    <source>
        <dbReference type="ARBA" id="ARBA00022984"/>
    </source>
</evidence>
<proteinExistence type="inferred from homology"/>
<dbReference type="PANTHER" id="PTHR36174:SF1">
    <property type="entry name" value="LIPID II:GLYCINE GLYCYLTRANSFERASE"/>
    <property type="match status" value="1"/>
</dbReference>
<evidence type="ECO:0000256" key="6">
    <source>
        <dbReference type="ARBA" id="ARBA00023316"/>
    </source>
</evidence>
<keyword evidence="6" id="KW-0961">Cell wall biogenesis/degradation</keyword>
<dbReference type="InterPro" id="IPR003447">
    <property type="entry name" value="FEMABX"/>
</dbReference>
<name>A0ABY8MEI5_9SPIO</name>
<dbReference type="Proteomes" id="UP001228690">
    <property type="component" value="Chromosome"/>
</dbReference>
<accession>A0ABY8MEI5</accession>
<evidence type="ECO:0000256" key="1">
    <source>
        <dbReference type="ARBA" id="ARBA00009943"/>
    </source>
</evidence>
<gene>
    <name evidence="7" type="ORF">P0082_07865</name>
</gene>